<accession>A0A919XZ63</accession>
<comment type="caution">
    <text evidence="1">The sequence shown here is derived from an EMBL/GenBank/DDBJ whole genome shotgun (WGS) entry which is preliminary data.</text>
</comment>
<sequence length="512" mass="55342">MPEKSGFFDSTAGDMREYPARDFAEYFARFVTNGVFNGGQYLNPTASGQDANIFLSPGYAWINGYVYSIYDSPVVLSIEPAAALDRIDRIILRLDTSTPVRSIRALVVQGLPASNPTPPVLIRSGNIYDLSIAQVRVLANSTIITQANITDERLNQDVCGLVNSLIRVDTAAFQAQWDAFMQSVQDQGFVTQQQLTTKLAEKTNLNDYVRQPAYAATSGTATAYTVSLTPAPTILPEGFGIIIVPHVDCGANPTLKIGNLAAVPLKDQKGAAFAAGKLLAGKPYTFRKVGSDFLAVSGSGGGDSSGILPIPAFATLSGYSLENAVWVEDNILVGARSGSIARLVTYNASGTIIGNLLIQMPLSTGETIYSIILFPTKNYVYALASIDPNNTVRICKFNHQGTFISSIESLDMTYLYRISESDGEELLLTIKTGSSNTLRLYSWNKTILFTDNPVYATSSNDGNYFISQNAFVYKYNTFENYAATKRGSNWSKMTGSTGTIGGGAILAAYLYR</sequence>
<dbReference type="EMBL" id="BORR01000020">
    <property type="protein sequence ID" value="GIO39292.1"/>
    <property type="molecule type" value="Genomic_DNA"/>
</dbReference>
<dbReference type="RefSeq" id="WP_212942429.1">
    <property type="nucleotide sequence ID" value="NZ_BORR01000020.1"/>
</dbReference>
<dbReference type="AlphaFoldDB" id="A0A919XZ63"/>
<organism evidence="1 2">
    <name type="scientific">Paenibacillus antibioticophila</name>
    <dbReference type="NCBI Taxonomy" id="1274374"/>
    <lineage>
        <taxon>Bacteria</taxon>
        <taxon>Bacillati</taxon>
        <taxon>Bacillota</taxon>
        <taxon>Bacilli</taxon>
        <taxon>Bacillales</taxon>
        <taxon>Paenibacillaceae</taxon>
        <taxon>Paenibacillus</taxon>
    </lineage>
</organism>
<evidence type="ECO:0000313" key="1">
    <source>
        <dbReference type="EMBL" id="GIO39292.1"/>
    </source>
</evidence>
<keyword evidence="2" id="KW-1185">Reference proteome</keyword>
<gene>
    <name evidence="1" type="ORF">J41TS12_41530</name>
</gene>
<name>A0A919XZ63_9BACL</name>
<protein>
    <submittedName>
        <fullName evidence="1">Uncharacterized protein</fullName>
    </submittedName>
</protein>
<dbReference type="Proteomes" id="UP000681162">
    <property type="component" value="Unassembled WGS sequence"/>
</dbReference>
<reference evidence="1 2" key="1">
    <citation type="submission" date="2021-03" db="EMBL/GenBank/DDBJ databases">
        <title>Antimicrobial resistance genes in bacteria isolated from Japanese honey, and their potential for conferring macrolide and lincosamide resistance in the American foulbrood pathogen Paenibacillus larvae.</title>
        <authorList>
            <person name="Okamoto M."/>
            <person name="Kumagai M."/>
            <person name="Kanamori H."/>
            <person name="Takamatsu D."/>
        </authorList>
    </citation>
    <scope>NUCLEOTIDE SEQUENCE [LARGE SCALE GENOMIC DNA]</scope>
    <source>
        <strain evidence="1 2">J41TS12</strain>
    </source>
</reference>
<evidence type="ECO:0000313" key="2">
    <source>
        <dbReference type="Proteomes" id="UP000681162"/>
    </source>
</evidence>
<proteinExistence type="predicted"/>